<feature type="region of interest" description="Disordered" evidence="1">
    <location>
        <begin position="87"/>
        <end position="120"/>
    </location>
</feature>
<dbReference type="Proteomes" id="UP001497623">
    <property type="component" value="Unassembled WGS sequence"/>
</dbReference>
<dbReference type="EMBL" id="CAXKWB010010001">
    <property type="protein sequence ID" value="CAL4096432.1"/>
    <property type="molecule type" value="Genomic_DNA"/>
</dbReference>
<sequence>MPGRTHVAKIFRCINLTLSYYFWAHWLEAGRHSTDCAKIFRCINLTLSHYFWAQWLEAGRHTAWVCVRIRLFIVFYGWRYEPNPKLEHIPPPPQPPLFSARDPRISSDAEEDARTSRQALRQTQGITLTQALTREGRPQLSV</sequence>
<name>A0AAV2QSJ7_MEGNR</name>
<organism evidence="2 3">
    <name type="scientific">Meganyctiphanes norvegica</name>
    <name type="common">Northern krill</name>
    <name type="synonym">Thysanopoda norvegica</name>
    <dbReference type="NCBI Taxonomy" id="48144"/>
    <lineage>
        <taxon>Eukaryota</taxon>
        <taxon>Metazoa</taxon>
        <taxon>Ecdysozoa</taxon>
        <taxon>Arthropoda</taxon>
        <taxon>Crustacea</taxon>
        <taxon>Multicrustacea</taxon>
        <taxon>Malacostraca</taxon>
        <taxon>Eumalacostraca</taxon>
        <taxon>Eucarida</taxon>
        <taxon>Euphausiacea</taxon>
        <taxon>Euphausiidae</taxon>
        <taxon>Meganyctiphanes</taxon>
    </lineage>
</organism>
<gene>
    <name evidence="2" type="ORF">MNOR_LOCUS15751</name>
</gene>
<proteinExistence type="predicted"/>
<evidence type="ECO:0000313" key="2">
    <source>
        <dbReference type="EMBL" id="CAL4096432.1"/>
    </source>
</evidence>
<keyword evidence="3" id="KW-1185">Reference proteome</keyword>
<comment type="caution">
    <text evidence="2">The sequence shown here is derived from an EMBL/GenBank/DDBJ whole genome shotgun (WGS) entry which is preliminary data.</text>
</comment>
<feature type="compositionally biased region" description="Basic and acidic residues" evidence="1">
    <location>
        <begin position="101"/>
        <end position="115"/>
    </location>
</feature>
<evidence type="ECO:0000313" key="3">
    <source>
        <dbReference type="Proteomes" id="UP001497623"/>
    </source>
</evidence>
<accession>A0AAV2QSJ7</accession>
<evidence type="ECO:0000256" key="1">
    <source>
        <dbReference type="SAM" id="MobiDB-lite"/>
    </source>
</evidence>
<protein>
    <submittedName>
        <fullName evidence="2">Uncharacterized protein</fullName>
    </submittedName>
</protein>
<reference evidence="2 3" key="1">
    <citation type="submission" date="2024-05" db="EMBL/GenBank/DDBJ databases">
        <authorList>
            <person name="Wallberg A."/>
        </authorList>
    </citation>
    <scope>NUCLEOTIDE SEQUENCE [LARGE SCALE GENOMIC DNA]</scope>
</reference>
<dbReference type="AlphaFoldDB" id="A0AAV2QSJ7"/>